<dbReference type="PROSITE" id="PS50850">
    <property type="entry name" value="MFS"/>
    <property type="match status" value="1"/>
</dbReference>
<keyword evidence="2" id="KW-0813">Transport</keyword>
<dbReference type="InterPro" id="IPR050171">
    <property type="entry name" value="MFS_Transporters"/>
</dbReference>
<evidence type="ECO:0000313" key="9">
    <source>
        <dbReference type="EMBL" id="QIL49833.1"/>
    </source>
</evidence>
<feature type="transmembrane region" description="Helical" evidence="7">
    <location>
        <begin position="317"/>
        <end position="338"/>
    </location>
</feature>
<dbReference type="PROSITE" id="PS00217">
    <property type="entry name" value="SUGAR_TRANSPORT_2"/>
    <property type="match status" value="1"/>
</dbReference>
<evidence type="ECO:0000256" key="6">
    <source>
        <dbReference type="ARBA" id="ARBA00023136"/>
    </source>
</evidence>
<organism evidence="9 10">
    <name type="scientific">Vagococcus hydrophili</name>
    <dbReference type="NCBI Taxonomy" id="2714947"/>
    <lineage>
        <taxon>Bacteria</taxon>
        <taxon>Bacillati</taxon>
        <taxon>Bacillota</taxon>
        <taxon>Bacilli</taxon>
        <taxon>Lactobacillales</taxon>
        <taxon>Enterococcaceae</taxon>
        <taxon>Vagococcus</taxon>
    </lineage>
</organism>
<evidence type="ECO:0000313" key="10">
    <source>
        <dbReference type="Proteomes" id="UP000501747"/>
    </source>
</evidence>
<feature type="domain" description="Major facilitator superfamily (MFS) profile" evidence="8">
    <location>
        <begin position="18"/>
        <end position="408"/>
    </location>
</feature>
<feature type="transmembrane region" description="Helical" evidence="7">
    <location>
        <begin position="84"/>
        <end position="102"/>
    </location>
</feature>
<feature type="transmembrane region" description="Helical" evidence="7">
    <location>
        <begin position="178"/>
        <end position="195"/>
    </location>
</feature>
<feature type="transmembrane region" description="Helical" evidence="7">
    <location>
        <begin position="350"/>
        <end position="371"/>
    </location>
</feature>
<evidence type="ECO:0000259" key="8">
    <source>
        <dbReference type="PROSITE" id="PS50850"/>
    </source>
</evidence>
<dbReference type="Pfam" id="PF07690">
    <property type="entry name" value="MFS_1"/>
    <property type="match status" value="1"/>
</dbReference>
<dbReference type="InterPro" id="IPR005829">
    <property type="entry name" value="Sugar_transporter_CS"/>
</dbReference>
<proteinExistence type="predicted"/>
<feature type="transmembrane region" description="Helical" evidence="7">
    <location>
        <begin position="292"/>
        <end position="311"/>
    </location>
</feature>
<evidence type="ECO:0000256" key="3">
    <source>
        <dbReference type="ARBA" id="ARBA00022475"/>
    </source>
</evidence>
<accession>A0A6G8AY78</accession>
<dbReference type="GO" id="GO:0005886">
    <property type="term" value="C:plasma membrane"/>
    <property type="evidence" value="ECO:0007669"/>
    <property type="project" value="UniProtKB-SubCell"/>
</dbReference>
<protein>
    <submittedName>
        <fullName evidence="9">MFS transporter</fullName>
    </submittedName>
</protein>
<dbReference type="EMBL" id="CP049887">
    <property type="protein sequence ID" value="QIL49833.1"/>
    <property type="molecule type" value="Genomic_DNA"/>
</dbReference>
<sequence length="413" mass="45357">MRRDNVNEKLKNNYWKQIVIVLTFGWIVVWLNRTALTPIYPQLSDFFGGVGDAKIGAISSFYFLGYVLMQIPSGILVDKYGKKTVLIPGFLLFAVGTLILASSKSLEMMYVGNVLAGIGSGTFYGVAFSLTNEYVPLKYRSVATAVVNCGTAIGSGIGMIASSYFVSQLGLPWQYVEWTSFVTILLMTVVFFVFIKKEQPKKQEDTVISGDIEKKVTLKRLFIPKMIGAYSIYFATCYAYYLVNTWLPNFLETERGFEGATIGLASSLIFVTSVPGALIFSRIADKHVNKKVEIAVFLEIVATASLYLAVMSTNKNMLMLGLVLYGFFGKVVVEPIIISWLGEQIPRKGLATTLGVFNFLGMSSSVIAPSLTGVISDATGSKINAFYIAIVILIIGTTIFFVTNKSKEKTVIS</sequence>
<keyword evidence="3" id="KW-1003">Cell membrane</keyword>
<evidence type="ECO:0000256" key="2">
    <source>
        <dbReference type="ARBA" id="ARBA00022448"/>
    </source>
</evidence>
<dbReference type="AlphaFoldDB" id="A0A6G8AY78"/>
<reference evidence="9 10" key="1">
    <citation type="submission" date="2020-03" db="EMBL/GenBank/DDBJ databases">
        <title>Vagococcus sp. nov., isolated from beetles.</title>
        <authorList>
            <person name="Hyun D.-W."/>
            <person name="Bae J.-W."/>
        </authorList>
    </citation>
    <scope>NUCLEOTIDE SEQUENCE [LARGE SCALE GENOMIC DNA]</scope>
    <source>
        <strain evidence="9 10">HDW17B</strain>
    </source>
</reference>
<evidence type="ECO:0000256" key="7">
    <source>
        <dbReference type="SAM" id="Phobius"/>
    </source>
</evidence>
<dbReference type="Gene3D" id="1.20.1250.20">
    <property type="entry name" value="MFS general substrate transporter like domains"/>
    <property type="match status" value="2"/>
</dbReference>
<feature type="transmembrane region" description="Helical" evidence="7">
    <location>
        <begin position="108"/>
        <end position="130"/>
    </location>
</feature>
<evidence type="ECO:0000256" key="4">
    <source>
        <dbReference type="ARBA" id="ARBA00022692"/>
    </source>
</evidence>
<feature type="transmembrane region" description="Helical" evidence="7">
    <location>
        <begin position="142"/>
        <end position="166"/>
    </location>
</feature>
<gene>
    <name evidence="9" type="ORF">G7082_14410</name>
</gene>
<comment type="subcellular location">
    <subcellularLocation>
        <location evidence="1">Cell membrane</location>
        <topology evidence="1">Multi-pass membrane protein</topology>
    </subcellularLocation>
</comment>
<feature type="transmembrane region" description="Helical" evidence="7">
    <location>
        <begin position="12"/>
        <end position="31"/>
    </location>
</feature>
<dbReference type="InterPro" id="IPR036259">
    <property type="entry name" value="MFS_trans_sf"/>
</dbReference>
<keyword evidence="5 7" id="KW-1133">Transmembrane helix</keyword>
<feature type="transmembrane region" description="Helical" evidence="7">
    <location>
        <begin position="222"/>
        <end position="241"/>
    </location>
</feature>
<dbReference type="PANTHER" id="PTHR23517:SF3">
    <property type="entry name" value="INTEGRAL MEMBRANE TRANSPORT PROTEIN"/>
    <property type="match status" value="1"/>
</dbReference>
<feature type="transmembrane region" description="Helical" evidence="7">
    <location>
        <begin position="55"/>
        <end position="77"/>
    </location>
</feature>
<keyword evidence="10" id="KW-1185">Reference proteome</keyword>
<keyword evidence="4 7" id="KW-0812">Transmembrane</keyword>
<dbReference type="InterPro" id="IPR011701">
    <property type="entry name" value="MFS"/>
</dbReference>
<feature type="transmembrane region" description="Helical" evidence="7">
    <location>
        <begin position="261"/>
        <end position="280"/>
    </location>
</feature>
<evidence type="ECO:0000256" key="1">
    <source>
        <dbReference type="ARBA" id="ARBA00004651"/>
    </source>
</evidence>
<feature type="transmembrane region" description="Helical" evidence="7">
    <location>
        <begin position="383"/>
        <end position="403"/>
    </location>
</feature>
<dbReference type="SUPFAM" id="SSF103473">
    <property type="entry name" value="MFS general substrate transporter"/>
    <property type="match status" value="1"/>
</dbReference>
<dbReference type="InterPro" id="IPR020846">
    <property type="entry name" value="MFS_dom"/>
</dbReference>
<keyword evidence="6 7" id="KW-0472">Membrane</keyword>
<dbReference type="GO" id="GO:0022857">
    <property type="term" value="F:transmembrane transporter activity"/>
    <property type="evidence" value="ECO:0007669"/>
    <property type="project" value="InterPro"/>
</dbReference>
<dbReference type="Proteomes" id="UP000501747">
    <property type="component" value="Chromosome"/>
</dbReference>
<name>A0A6G8AY78_9ENTE</name>
<dbReference type="PANTHER" id="PTHR23517">
    <property type="entry name" value="RESISTANCE PROTEIN MDTM, PUTATIVE-RELATED-RELATED"/>
    <property type="match status" value="1"/>
</dbReference>
<dbReference type="KEGG" id="vhy:G7082_14410"/>
<evidence type="ECO:0000256" key="5">
    <source>
        <dbReference type="ARBA" id="ARBA00022989"/>
    </source>
</evidence>